<dbReference type="EMBL" id="CAJOAZ010004708">
    <property type="protein sequence ID" value="CAF4071870.1"/>
    <property type="molecule type" value="Genomic_DNA"/>
</dbReference>
<dbReference type="AlphaFoldDB" id="A0A819TZ40"/>
<feature type="compositionally biased region" description="Acidic residues" evidence="1">
    <location>
        <begin position="64"/>
        <end position="76"/>
    </location>
</feature>
<sequence length="132" mass="15682">MLKTSWIKFSRLEILLKRTPNLETLKVMKDAPQFYYMYQVLQFIVYFFHPDPERSPSPVSSSSDNEDIDNDVEDESELLENMAEKEAELNRTQQLIDERNKQVEATIMELRLINDLLRQIETLTHNDTESKR</sequence>
<name>A0A819TZ40_9BILA</name>
<evidence type="ECO:0000256" key="1">
    <source>
        <dbReference type="SAM" id="MobiDB-lite"/>
    </source>
</evidence>
<proteinExistence type="predicted"/>
<accession>A0A819TZ40</accession>
<reference evidence="2" key="1">
    <citation type="submission" date="2021-02" db="EMBL/GenBank/DDBJ databases">
        <authorList>
            <person name="Nowell W R."/>
        </authorList>
    </citation>
    <scope>NUCLEOTIDE SEQUENCE</scope>
</reference>
<feature type="region of interest" description="Disordered" evidence="1">
    <location>
        <begin position="53"/>
        <end position="76"/>
    </location>
</feature>
<gene>
    <name evidence="2" type="ORF">OXD698_LOCUS33764</name>
</gene>
<comment type="caution">
    <text evidence="2">The sequence shown here is derived from an EMBL/GenBank/DDBJ whole genome shotgun (WGS) entry which is preliminary data.</text>
</comment>
<dbReference type="Proteomes" id="UP000663844">
    <property type="component" value="Unassembled WGS sequence"/>
</dbReference>
<protein>
    <submittedName>
        <fullName evidence="2">Uncharacterized protein</fullName>
    </submittedName>
</protein>
<organism evidence="2 3">
    <name type="scientific">Adineta steineri</name>
    <dbReference type="NCBI Taxonomy" id="433720"/>
    <lineage>
        <taxon>Eukaryota</taxon>
        <taxon>Metazoa</taxon>
        <taxon>Spiralia</taxon>
        <taxon>Gnathifera</taxon>
        <taxon>Rotifera</taxon>
        <taxon>Eurotatoria</taxon>
        <taxon>Bdelloidea</taxon>
        <taxon>Adinetida</taxon>
        <taxon>Adinetidae</taxon>
        <taxon>Adineta</taxon>
    </lineage>
</organism>
<evidence type="ECO:0000313" key="3">
    <source>
        <dbReference type="Proteomes" id="UP000663844"/>
    </source>
</evidence>
<evidence type="ECO:0000313" key="2">
    <source>
        <dbReference type="EMBL" id="CAF4071870.1"/>
    </source>
</evidence>